<keyword evidence="3" id="KW-1185">Reference proteome</keyword>
<accession>A0ABT3RQH3</accession>
<keyword evidence="1" id="KW-1133">Transmembrane helix</keyword>
<keyword evidence="1" id="KW-0812">Transmembrane</keyword>
<name>A0ABT3RQH3_9BACT</name>
<protein>
    <submittedName>
        <fullName evidence="2">Uncharacterized protein</fullName>
    </submittedName>
</protein>
<evidence type="ECO:0000313" key="2">
    <source>
        <dbReference type="EMBL" id="MCX2743736.1"/>
    </source>
</evidence>
<dbReference type="Proteomes" id="UP001209885">
    <property type="component" value="Unassembled WGS sequence"/>
</dbReference>
<evidence type="ECO:0000256" key="1">
    <source>
        <dbReference type="SAM" id="Phobius"/>
    </source>
</evidence>
<dbReference type="EMBL" id="JAPFQN010000004">
    <property type="protein sequence ID" value="MCX2743736.1"/>
    <property type="molecule type" value="Genomic_DNA"/>
</dbReference>
<sequence>MKKPFNYIITIIISIYLLNLASFFIIGKTDLMKQILSDTHTSYKQIQWTNDVNIASNLNLNSNQIQLLKTFYSGTKADFKYFEVSEIDGVKELFSSKNKFLHYLEGDLHLWRFTYSIDESEKMAEYYHGYRRTYVWVFFDWIKIDEEFLGIS</sequence>
<organism evidence="2 3">
    <name type="scientific">Mangrovivirga halotolerans</name>
    <dbReference type="NCBI Taxonomy" id="2993936"/>
    <lineage>
        <taxon>Bacteria</taxon>
        <taxon>Pseudomonadati</taxon>
        <taxon>Bacteroidota</taxon>
        <taxon>Cytophagia</taxon>
        <taxon>Cytophagales</taxon>
        <taxon>Mangrovivirgaceae</taxon>
        <taxon>Mangrovivirga</taxon>
    </lineage>
</organism>
<dbReference type="RefSeq" id="WP_266056140.1">
    <property type="nucleotide sequence ID" value="NZ_JAPFQN010000004.1"/>
</dbReference>
<feature type="transmembrane region" description="Helical" evidence="1">
    <location>
        <begin position="6"/>
        <end position="26"/>
    </location>
</feature>
<evidence type="ECO:0000313" key="3">
    <source>
        <dbReference type="Proteomes" id="UP001209885"/>
    </source>
</evidence>
<reference evidence="2 3" key="1">
    <citation type="submission" date="2022-11" db="EMBL/GenBank/DDBJ databases">
        <title>The characterization of three novel Bacteroidetes species and genomic analysis of their roles in tidal elemental geochemical cycles.</title>
        <authorList>
            <person name="Ma K."/>
        </authorList>
    </citation>
    <scope>NUCLEOTIDE SEQUENCE [LARGE SCALE GENOMIC DNA]</scope>
    <source>
        <strain evidence="2 3">M17</strain>
    </source>
</reference>
<comment type="caution">
    <text evidence="2">The sequence shown here is derived from an EMBL/GenBank/DDBJ whole genome shotgun (WGS) entry which is preliminary data.</text>
</comment>
<keyword evidence="1" id="KW-0472">Membrane</keyword>
<proteinExistence type="predicted"/>
<gene>
    <name evidence="2" type="ORF">OO013_07665</name>
</gene>